<accession>A0ABX9E7I1</accession>
<dbReference type="Proteomes" id="UP000248714">
    <property type="component" value="Unassembled WGS sequence"/>
</dbReference>
<name>A0ABX9E7I1_9PSEU</name>
<dbReference type="EMBL" id="QLTT01000004">
    <property type="protein sequence ID" value="RAS65631.1"/>
    <property type="molecule type" value="Genomic_DNA"/>
</dbReference>
<gene>
    <name evidence="1" type="ORF">C8D87_104181</name>
</gene>
<organism evidence="1 2">
    <name type="scientific">Lentzea atacamensis</name>
    <dbReference type="NCBI Taxonomy" id="531938"/>
    <lineage>
        <taxon>Bacteria</taxon>
        <taxon>Bacillati</taxon>
        <taxon>Actinomycetota</taxon>
        <taxon>Actinomycetes</taxon>
        <taxon>Pseudonocardiales</taxon>
        <taxon>Pseudonocardiaceae</taxon>
        <taxon>Lentzea</taxon>
    </lineage>
</organism>
<reference evidence="1 2" key="1">
    <citation type="submission" date="2018-06" db="EMBL/GenBank/DDBJ databases">
        <title>Genomic Encyclopedia of Type Strains, Phase IV (KMG-IV): sequencing the most valuable type-strain genomes for metagenomic binning, comparative biology and taxonomic classification.</title>
        <authorList>
            <person name="Goeker M."/>
        </authorList>
    </citation>
    <scope>NUCLEOTIDE SEQUENCE [LARGE SCALE GENOMIC DNA]</scope>
    <source>
        <strain evidence="1 2">DSM 45479</strain>
    </source>
</reference>
<keyword evidence="2" id="KW-1185">Reference proteome</keyword>
<protein>
    <submittedName>
        <fullName evidence="1">Uncharacterized protein</fullName>
    </submittedName>
</protein>
<proteinExistence type="predicted"/>
<comment type="caution">
    <text evidence="1">The sequence shown here is derived from an EMBL/GenBank/DDBJ whole genome shotgun (WGS) entry which is preliminary data.</text>
</comment>
<sequence length="47" mass="5355">MIAPWKPIIGYEGAYVIHLMMCLDRQCADGLLTRPSLSENRTIMQSM</sequence>
<evidence type="ECO:0000313" key="1">
    <source>
        <dbReference type="EMBL" id="RAS65631.1"/>
    </source>
</evidence>
<evidence type="ECO:0000313" key="2">
    <source>
        <dbReference type="Proteomes" id="UP000248714"/>
    </source>
</evidence>